<reference evidence="1" key="1">
    <citation type="journal article" date="2011" name="Genome Biol.">
        <title>The draft genome of the carcinogenic human liver fluke Clonorchis sinensis.</title>
        <authorList>
            <person name="Wang X."/>
            <person name="Chen W."/>
            <person name="Huang Y."/>
            <person name="Sun J."/>
            <person name="Men J."/>
            <person name="Liu H."/>
            <person name="Luo F."/>
            <person name="Guo L."/>
            <person name="Lv X."/>
            <person name="Deng C."/>
            <person name="Zhou C."/>
            <person name="Fan Y."/>
            <person name="Li X."/>
            <person name="Huang L."/>
            <person name="Hu Y."/>
            <person name="Liang C."/>
            <person name="Hu X."/>
            <person name="Xu J."/>
            <person name="Yu X."/>
        </authorList>
    </citation>
    <scope>NUCLEOTIDE SEQUENCE [LARGE SCALE GENOMIC DNA]</scope>
    <source>
        <strain evidence="1">Henan</strain>
    </source>
</reference>
<accession>G7YMB2</accession>
<dbReference type="Proteomes" id="UP000008909">
    <property type="component" value="Unassembled WGS sequence"/>
</dbReference>
<organism evidence="1 2">
    <name type="scientific">Clonorchis sinensis</name>
    <name type="common">Chinese liver fluke</name>
    <dbReference type="NCBI Taxonomy" id="79923"/>
    <lineage>
        <taxon>Eukaryota</taxon>
        <taxon>Metazoa</taxon>
        <taxon>Spiralia</taxon>
        <taxon>Lophotrochozoa</taxon>
        <taxon>Platyhelminthes</taxon>
        <taxon>Trematoda</taxon>
        <taxon>Digenea</taxon>
        <taxon>Opisthorchiida</taxon>
        <taxon>Opisthorchiata</taxon>
        <taxon>Opisthorchiidae</taxon>
        <taxon>Clonorchis</taxon>
    </lineage>
</organism>
<gene>
    <name evidence="1" type="ORF">CLF_112152</name>
</gene>
<reference key="2">
    <citation type="submission" date="2011-10" db="EMBL/GenBank/DDBJ databases">
        <title>The genome and transcriptome sequence of Clonorchis sinensis provide insights into the carcinogenic liver fluke.</title>
        <authorList>
            <person name="Wang X."/>
            <person name="Huang Y."/>
            <person name="Chen W."/>
            <person name="Liu H."/>
            <person name="Guo L."/>
            <person name="Chen Y."/>
            <person name="Luo F."/>
            <person name="Zhou W."/>
            <person name="Sun J."/>
            <person name="Mao Q."/>
            <person name="Liang P."/>
            <person name="Zhou C."/>
            <person name="Tian Y."/>
            <person name="Men J."/>
            <person name="Lv X."/>
            <person name="Huang L."/>
            <person name="Zhou J."/>
            <person name="Hu Y."/>
            <person name="Li R."/>
            <person name="Zhang F."/>
            <person name="Lei H."/>
            <person name="Li X."/>
            <person name="Hu X."/>
            <person name="Liang C."/>
            <person name="Xu J."/>
            <person name="Wu Z."/>
            <person name="Yu X."/>
        </authorList>
    </citation>
    <scope>NUCLEOTIDE SEQUENCE</scope>
    <source>
        <strain>Henan</strain>
    </source>
</reference>
<dbReference type="InterPro" id="IPR043502">
    <property type="entry name" value="DNA/RNA_pol_sf"/>
</dbReference>
<protein>
    <submittedName>
        <fullName evidence="1">Uncharacterized protein</fullName>
    </submittedName>
</protein>
<name>G7YMB2_CLOSI</name>
<keyword evidence="2" id="KW-1185">Reference proteome</keyword>
<sequence>MYKEHAYKLSFEFSYAMLGYRIKIAVLNEHVAVGDGNWSVECVQAGASGTGIKRGAIGHFAIAGEQSVTEDYSKLFAGNQDPFDFYPRTEHEIPLSFECFRLESPRPLPLHLREGRPQNIAVCRDDIRVQQFGTRAPSSLEGRLEAYPKGWLAAVHTAVSKRSSILQPLCHGFQQNSVPLSNLLGKNQESERTREEDEGFERGRARWLDQHMTLKLPRVGEMFTADASDRGIGAVLKQRNRVIKYIGQFFD</sequence>
<dbReference type="AlphaFoldDB" id="G7YMB2"/>
<dbReference type="SUPFAM" id="SSF56672">
    <property type="entry name" value="DNA/RNA polymerases"/>
    <property type="match status" value="1"/>
</dbReference>
<dbReference type="EMBL" id="DF143720">
    <property type="protein sequence ID" value="GAA54093.1"/>
    <property type="molecule type" value="Genomic_DNA"/>
</dbReference>
<proteinExistence type="predicted"/>
<evidence type="ECO:0000313" key="1">
    <source>
        <dbReference type="EMBL" id="GAA54093.1"/>
    </source>
</evidence>
<evidence type="ECO:0000313" key="2">
    <source>
        <dbReference type="Proteomes" id="UP000008909"/>
    </source>
</evidence>